<dbReference type="RefSeq" id="WP_051694636.1">
    <property type="nucleotide sequence ID" value="NZ_CP054603.1"/>
</dbReference>
<keyword evidence="2 4" id="KW-0238">DNA-binding</keyword>
<dbReference type="OrthoDB" id="9795011at2"/>
<sequence length="190" mass="21374">MAEVRKRKPRADAQKNRELLLEAAKEILGRGGPNASLDAVARRAGVGIGTLYRHFPTREELFMAVFSRELDQLIVTAEDLVERDDPLEAIRSWLHANVDLVETKRGMLGAMSLVVTEDLKQGYTERSSLLRAAVDRLLDKGRSIGEIREGVSAEDLMQTLYAICYARQPGPDWRENVLRILDIFVDGLKK</sequence>
<keyword evidence="1" id="KW-0805">Transcription regulation</keyword>
<comment type="caution">
    <text evidence="6">The sequence shown here is derived from an EMBL/GenBank/DDBJ whole genome shotgun (WGS) entry which is preliminary data.</text>
</comment>
<reference evidence="6 7" key="1">
    <citation type="submission" date="2014-01" db="EMBL/GenBank/DDBJ databases">
        <title>Sulfitobacter sp. H3 (MCCC 1A00686) Genome Sequencing.</title>
        <authorList>
            <person name="Lai Q."/>
            <person name="Hong Z."/>
        </authorList>
    </citation>
    <scope>NUCLEOTIDE SEQUENCE [LARGE SCALE GENOMIC DNA]</scope>
    <source>
        <strain evidence="6 7">H3</strain>
    </source>
</reference>
<evidence type="ECO:0000256" key="2">
    <source>
        <dbReference type="ARBA" id="ARBA00023125"/>
    </source>
</evidence>
<accession>A0A073IV75</accession>
<dbReference type="EMBL" id="JAMD01000016">
    <property type="protein sequence ID" value="KEJ94238.1"/>
    <property type="molecule type" value="Genomic_DNA"/>
</dbReference>
<protein>
    <submittedName>
        <fullName evidence="6">Transcriptional regulator</fullName>
    </submittedName>
</protein>
<evidence type="ECO:0000259" key="5">
    <source>
        <dbReference type="PROSITE" id="PS50977"/>
    </source>
</evidence>
<dbReference type="Pfam" id="PF00440">
    <property type="entry name" value="TetR_N"/>
    <property type="match status" value="1"/>
</dbReference>
<dbReference type="GO" id="GO:0000976">
    <property type="term" value="F:transcription cis-regulatory region binding"/>
    <property type="evidence" value="ECO:0007669"/>
    <property type="project" value="TreeGrafter"/>
</dbReference>
<dbReference type="InterPro" id="IPR001647">
    <property type="entry name" value="HTH_TetR"/>
</dbReference>
<organism evidence="6 7">
    <name type="scientific">Pseudosulfitobacter pseudonitzschiae</name>
    <dbReference type="NCBI Taxonomy" id="1402135"/>
    <lineage>
        <taxon>Bacteria</taxon>
        <taxon>Pseudomonadati</taxon>
        <taxon>Pseudomonadota</taxon>
        <taxon>Alphaproteobacteria</taxon>
        <taxon>Rhodobacterales</taxon>
        <taxon>Roseobacteraceae</taxon>
        <taxon>Pseudosulfitobacter</taxon>
    </lineage>
</organism>
<keyword evidence="3" id="KW-0804">Transcription</keyword>
<evidence type="ECO:0000313" key="7">
    <source>
        <dbReference type="Proteomes" id="UP000027746"/>
    </source>
</evidence>
<dbReference type="PANTHER" id="PTHR30055:SF234">
    <property type="entry name" value="HTH-TYPE TRANSCRIPTIONAL REGULATOR BETI"/>
    <property type="match status" value="1"/>
</dbReference>
<dbReference type="GeneID" id="68872197"/>
<dbReference type="SUPFAM" id="SSF46689">
    <property type="entry name" value="Homeodomain-like"/>
    <property type="match status" value="1"/>
</dbReference>
<evidence type="ECO:0000256" key="4">
    <source>
        <dbReference type="PROSITE-ProRule" id="PRU00335"/>
    </source>
</evidence>
<name>A0A073IV75_9RHOB</name>
<gene>
    <name evidence="6" type="ORF">SUH3_07605</name>
</gene>
<evidence type="ECO:0000256" key="1">
    <source>
        <dbReference type="ARBA" id="ARBA00023015"/>
    </source>
</evidence>
<dbReference type="InterPro" id="IPR050109">
    <property type="entry name" value="HTH-type_TetR-like_transc_reg"/>
</dbReference>
<evidence type="ECO:0000313" key="6">
    <source>
        <dbReference type="EMBL" id="KEJ94238.1"/>
    </source>
</evidence>
<dbReference type="PROSITE" id="PS50977">
    <property type="entry name" value="HTH_TETR_2"/>
    <property type="match status" value="1"/>
</dbReference>
<evidence type="ECO:0000256" key="3">
    <source>
        <dbReference type="ARBA" id="ARBA00023163"/>
    </source>
</evidence>
<dbReference type="AlphaFoldDB" id="A0A073IV75"/>
<proteinExistence type="predicted"/>
<dbReference type="Gene3D" id="1.10.357.10">
    <property type="entry name" value="Tetracycline Repressor, domain 2"/>
    <property type="match status" value="1"/>
</dbReference>
<feature type="domain" description="HTH tetR-type" evidence="5">
    <location>
        <begin position="14"/>
        <end position="73"/>
    </location>
</feature>
<dbReference type="PRINTS" id="PR00455">
    <property type="entry name" value="HTHTETR"/>
</dbReference>
<dbReference type="InterPro" id="IPR036271">
    <property type="entry name" value="Tet_transcr_reg_TetR-rel_C_sf"/>
</dbReference>
<dbReference type="PANTHER" id="PTHR30055">
    <property type="entry name" value="HTH-TYPE TRANSCRIPTIONAL REGULATOR RUTR"/>
    <property type="match status" value="1"/>
</dbReference>
<dbReference type="Pfam" id="PF21597">
    <property type="entry name" value="TetR_C_43"/>
    <property type="match status" value="1"/>
</dbReference>
<dbReference type="InterPro" id="IPR049445">
    <property type="entry name" value="TetR_SbtR-like_C"/>
</dbReference>
<dbReference type="SUPFAM" id="SSF48498">
    <property type="entry name" value="Tetracyclin repressor-like, C-terminal domain"/>
    <property type="match status" value="1"/>
</dbReference>
<keyword evidence="7" id="KW-1185">Reference proteome</keyword>
<feature type="DNA-binding region" description="H-T-H motif" evidence="4">
    <location>
        <begin position="36"/>
        <end position="55"/>
    </location>
</feature>
<dbReference type="Proteomes" id="UP000027746">
    <property type="component" value="Unassembled WGS sequence"/>
</dbReference>
<dbReference type="InterPro" id="IPR009057">
    <property type="entry name" value="Homeodomain-like_sf"/>
</dbReference>
<dbReference type="GO" id="GO:0003700">
    <property type="term" value="F:DNA-binding transcription factor activity"/>
    <property type="evidence" value="ECO:0007669"/>
    <property type="project" value="TreeGrafter"/>
</dbReference>